<reference evidence="3" key="1">
    <citation type="submission" date="2022-10" db="EMBL/GenBank/DDBJ databases">
        <title>Culturing micro-colonial fungi from biological soil crusts in the Mojave desert and describing Neophaeococcomyces mojavensis, and introducing the new genera and species Taxawa tesnikishii.</title>
        <authorList>
            <person name="Kurbessoian T."/>
            <person name="Stajich J.E."/>
        </authorList>
    </citation>
    <scope>NUCLEOTIDE SEQUENCE</scope>
    <source>
        <strain evidence="3">TK_1</strain>
    </source>
</reference>
<dbReference type="EMBL" id="JAPDRL010000337">
    <property type="protein sequence ID" value="KAJ9653262.1"/>
    <property type="molecule type" value="Genomic_DNA"/>
</dbReference>
<organism evidence="3 4">
    <name type="scientific">Coniosporium apollinis</name>
    <dbReference type="NCBI Taxonomy" id="61459"/>
    <lineage>
        <taxon>Eukaryota</taxon>
        <taxon>Fungi</taxon>
        <taxon>Dikarya</taxon>
        <taxon>Ascomycota</taxon>
        <taxon>Pezizomycotina</taxon>
        <taxon>Dothideomycetes</taxon>
        <taxon>Dothideomycetes incertae sedis</taxon>
        <taxon>Coniosporium</taxon>
    </lineage>
</organism>
<dbReference type="Pfam" id="PF25545">
    <property type="entry name" value="DUF7924"/>
    <property type="match status" value="1"/>
</dbReference>
<name>A0ABQ9NHU2_9PEZI</name>
<proteinExistence type="predicted"/>
<feature type="compositionally biased region" description="Polar residues" evidence="1">
    <location>
        <begin position="1"/>
        <end position="12"/>
    </location>
</feature>
<evidence type="ECO:0000313" key="4">
    <source>
        <dbReference type="Proteomes" id="UP001172684"/>
    </source>
</evidence>
<keyword evidence="4" id="KW-1185">Reference proteome</keyword>
<evidence type="ECO:0000256" key="1">
    <source>
        <dbReference type="SAM" id="MobiDB-lite"/>
    </source>
</evidence>
<evidence type="ECO:0000313" key="3">
    <source>
        <dbReference type="EMBL" id="KAJ9653262.1"/>
    </source>
</evidence>
<evidence type="ECO:0000259" key="2">
    <source>
        <dbReference type="Pfam" id="PF25545"/>
    </source>
</evidence>
<dbReference type="InterPro" id="IPR057684">
    <property type="entry name" value="DUF7924"/>
</dbReference>
<feature type="domain" description="DUF7924" evidence="2">
    <location>
        <begin position="91"/>
        <end position="312"/>
    </location>
</feature>
<protein>
    <recommendedName>
        <fullName evidence="2">DUF7924 domain-containing protein</fullName>
    </recommendedName>
</protein>
<sequence>MVNSPRTPSKTKGTPRRKRQLSLGPSEPTAKSQQADEVADELLGIGIRVCEPDAMVPADIKERIQWFLQNPRDHALSPTSKDVIIPILRRSLRVNESTLMERLRRWLTEASEDENFEAGVVSENNCNWTANCVPFLQGDGNETFRILLEFYTTTTPRPDVTYGFKNTFPIRRLFTISSAVKAALDICHGILLPFLTVEWKSAWHGGCLAAAWLQCARNGAAAVAAMVRLYRLAGVKPETSDTCHYSIAIDQITIIFNVHWCWEDNEGHVFWEMTDFASYSLRMDDNIPVVRGLLYNIFKWARETRLPKINELLRKIKPEEVTDDLVKSLYVWTPVTAEAASVAAPSNETDEGIAMTQTASPASNAASATPSKLAAPPPQAPSTPATKTPAANDSTRAGCSPTGMSPPAKKQKGDIQ</sequence>
<feature type="region of interest" description="Disordered" evidence="1">
    <location>
        <begin position="358"/>
        <end position="416"/>
    </location>
</feature>
<gene>
    <name evidence="3" type="ORF">H2201_009161</name>
</gene>
<dbReference type="PANTHER" id="PTHR42470">
    <property type="entry name" value="VAST DOMAIN-CONTAINING PROTEIN"/>
    <property type="match status" value="1"/>
</dbReference>
<dbReference type="Proteomes" id="UP001172684">
    <property type="component" value="Unassembled WGS sequence"/>
</dbReference>
<feature type="compositionally biased region" description="Low complexity" evidence="1">
    <location>
        <begin position="358"/>
        <end position="371"/>
    </location>
</feature>
<feature type="compositionally biased region" description="Low complexity" evidence="1">
    <location>
        <begin position="382"/>
        <end position="391"/>
    </location>
</feature>
<comment type="caution">
    <text evidence="3">The sequence shown here is derived from an EMBL/GenBank/DDBJ whole genome shotgun (WGS) entry which is preliminary data.</text>
</comment>
<dbReference type="PANTHER" id="PTHR42470:SF1">
    <property type="entry name" value="VAST DOMAIN-CONTAINING PROTEIN"/>
    <property type="match status" value="1"/>
</dbReference>
<feature type="region of interest" description="Disordered" evidence="1">
    <location>
        <begin position="1"/>
        <end position="36"/>
    </location>
</feature>
<accession>A0ABQ9NHU2</accession>